<dbReference type="InterPro" id="IPR036689">
    <property type="entry name" value="ESAT-6-like_sf"/>
</dbReference>
<dbReference type="Gene3D" id="1.10.287.1060">
    <property type="entry name" value="ESAT-6-like"/>
    <property type="match status" value="1"/>
</dbReference>
<feature type="region of interest" description="Disordered" evidence="1">
    <location>
        <begin position="241"/>
        <end position="262"/>
    </location>
</feature>
<evidence type="ECO:0000259" key="2">
    <source>
        <dbReference type="Pfam" id="PF25547"/>
    </source>
</evidence>
<dbReference type="InterPro" id="IPR057746">
    <property type="entry name" value="CpnT-like_N"/>
</dbReference>
<dbReference type="Proteomes" id="UP000567795">
    <property type="component" value="Unassembled WGS sequence"/>
</dbReference>
<keyword evidence="4" id="KW-1185">Reference proteome</keyword>
<proteinExistence type="predicted"/>
<organism evidence="3 4">
    <name type="scientific">Allostreptomyces psammosilenae</name>
    <dbReference type="NCBI Taxonomy" id="1892865"/>
    <lineage>
        <taxon>Bacteria</taxon>
        <taxon>Bacillati</taxon>
        <taxon>Actinomycetota</taxon>
        <taxon>Actinomycetes</taxon>
        <taxon>Kitasatosporales</taxon>
        <taxon>Streptomycetaceae</taxon>
        <taxon>Allostreptomyces</taxon>
    </lineage>
</organism>
<protein>
    <submittedName>
        <fullName evidence="3">Uncharacterized protein YukE</fullName>
    </submittedName>
</protein>
<reference evidence="3 4" key="1">
    <citation type="submission" date="2020-07" db="EMBL/GenBank/DDBJ databases">
        <title>Sequencing the genomes of 1000 actinobacteria strains.</title>
        <authorList>
            <person name="Klenk H.-P."/>
        </authorList>
    </citation>
    <scope>NUCLEOTIDE SEQUENCE [LARGE SCALE GENOMIC DNA]</scope>
    <source>
        <strain evidence="3 4">DSM 42178</strain>
    </source>
</reference>
<evidence type="ECO:0000256" key="1">
    <source>
        <dbReference type="SAM" id="MobiDB-lite"/>
    </source>
</evidence>
<dbReference type="Pfam" id="PF25547">
    <property type="entry name" value="WXG100_2"/>
    <property type="match status" value="1"/>
</dbReference>
<evidence type="ECO:0000313" key="4">
    <source>
        <dbReference type="Proteomes" id="UP000567795"/>
    </source>
</evidence>
<dbReference type="AlphaFoldDB" id="A0A852ZLZ7"/>
<accession>A0A852ZLZ7</accession>
<sequence>MAVMLPEELEFVLELIGVAWPNVNEDELRAMAESYRGYADELESVKGEADAVVAELVGANSGAGVEAFGEYWDRFSGEGFTGLAEAARAVAGALDTAAGAVEFGKTSVIGQLFILAAEVAAATAASPFTLGLSALGGLAATQATRLIVRELLQEMLDQVIAALLGVVSDAVVSAVEATLTEMLTQALENSIGVRDGYDVGAAANAGYQAGADALPGASGTTTSLASAQSAPTPSPIADVMRGQAPAEPAAEAPVPVPTGNRVLDRMRGLNTTGTEVSG</sequence>
<feature type="domain" description="Outer membrane channel protein CpnT-like N-terminal" evidence="2">
    <location>
        <begin position="12"/>
        <end position="146"/>
    </location>
</feature>
<feature type="compositionally biased region" description="Low complexity" evidence="1">
    <location>
        <begin position="244"/>
        <end position="253"/>
    </location>
</feature>
<evidence type="ECO:0000313" key="3">
    <source>
        <dbReference type="EMBL" id="NYI03423.1"/>
    </source>
</evidence>
<name>A0A852ZLZ7_9ACTN</name>
<dbReference type="SUPFAM" id="SSF140453">
    <property type="entry name" value="EsxAB dimer-like"/>
    <property type="match status" value="1"/>
</dbReference>
<dbReference type="EMBL" id="JACBZD010000001">
    <property type="protein sequence ID" value="NYI03423.1"/>
    <property type="molecule type" value="Genomic_DNA"/>
</dbReference>
<comment type="caution">
    <text evidence="3">The sequence shown here is derived from an EMBL/GenBank/DDBJ whole genome shotgun (WGS) entry which is preliminary data.</text>
</comment>
<gene>
    <name evidence="3" type="ORF">FHU37_000366</name>
</gene>